<sequence length="71" mass="8043">MANNTLSANESDLAAIRSFKNTAGHIHSQFVNSAKVLILRKVSQHPHLHVKTRDIYVSWQLERSQVFLCAN</sequence>
<name>A0A7J5Z0J5_DISMA</name>
<gene>
    <name evidence="1" type="ORF">F7725_022352</name>
</gene>
<dbReference type="Proteomes" id="UP000518266">
    <property type="component" value="Unassembled WGS sequence"/>
</dbReference>
<proteinExistence type="predicted"/>
<keyword evidence="2" id="KW-1185">Reference proteome</keyword>
<dbReference type="AlphaFoldDB" id="A0A7J5Z0J5"/>
<comment type="caution">
    <text evidence="1">The sequence shown here is derived from an EMBL/GenBank/DDBJ whole genome shotgun (WGS) entry which is preliminary data.</text>
</comment>
<accession>A0A7J5Z0J5</accession>
<organism evidence="1 2">
    <name type="scientific">Dissostichus mawsoni</name>
    <name type="common">Antarctic cod</name>
    <dbReference type="NCBI Taxonomy" id="36200"/>
    <lineage>
        <taxon>Eukaryota</taxon>
        <taxon>Metazoa</taxon>
        <taxon>Chordata</taxon>
        <taxon>Craniata</taxon>
        <taxon>Vertebrata</taxon>
        <taxon>Euteleostomi</taxon>
        <taxon>Actinopterygii</taxon>
        <taxon>Neopterygii</taxon>
        <taxon>Teleostei</taxon>
        <taxon>Neoteleostei</taxon>
        <taxon>Acanthomorphata</taxon>
        <taxon>Eupercaria</taxon>
        <taxon>Perciformes</taxon>
        <taxon>Notothenioidei</taxon>
        <taxon>Nototheniidae</taxon>
        <taxon>Dissostichus</taxon>
    </lineage>
</organism>
<protein>
    <submittedName>
        <fullName evidence="1">Uncharacterized protein</fullName>
    </submittedName>
</protein>
<evidence type="ECO:0000313" key="2">
    <source>
        <dbReference type="Proteomes" id="UP000518266"/>
    </source>
</evidence>
<dbReference type="EMBL" id="JAAKFY010000007">
    <property type="protein sequence ID" value="KAF3854297.1"/>
    <property type="molecule type" value="Genomic_DNA"/>
</dbReference>
<reference evidence="1 2" key="1">
    <citation type="submission" date="2020-03" db="EMBL/GenBank/DDBJ databases">
        <title>Dissostichus mawsoni Genome sequencing and assembly.</title>
        <authorList>
            <person name="Park H."/>
        </authorList>
    </citation>
    <scope>NUCLEOTIDE SEQUENCE [LARGE SCALE GENOMIC DNA]</scope>
    <source>
        <strain evidence="1">DM0001</strain>
        <tissue evidence="1">Muscle</tissue>
    </source>
</reference>
<evidence type="ECO:0000313" key="1">
    <source>
        <dbReference type="EMBL" id="KAF3854297.1"/>
    </source>
</evidence>